<accession>A0A0F9I6B7</accession>
<keyword evidence="1" id="KW-0732">Signal</keyword>
<sequence>MAYAFKQKLLGGNDNAQFGYSVALDGYFLAVGSPGERSVYIYGRDISGNWESTKRIKYGTSSLFGYAIDIDGVHLAVGVPVTGASGGIAFYTKDQGGFNNWGLTFYIPSLVGSDFFGSSVSLDFPYCVVGAIASNSWEGAAYIYKFNNNSWSLFIAAGSNGKILPDVTQVAGDLFGNSVGIRGDYVVVGARGENNKTGAVYIYYKNKGGLDSWGLQQRIVASDVEENDRFGSSVSISGDYIVVGSSYKDLSTGEQNAGSI</sequence>
<dbReference type="Gene3D" id="2.130.10.130">
    <property type="entry name" value="Integrin alpha, N-terminal"/>
    <property type="match status" value="1"/>
</dbReference>
<reference evidence="4" key="1">
    <citation type="journal article" date="2015" name="Nature">
        <title>Complex archaea that bridge the gap between prokaryotes and eukaryotes.</title>
        <authorList>
            <person name="Spang A."/>
            <person name="Saw J.H."/>
            <person name="Jorgensen S.L."/>
            <person name="Zaremba-Niedzwiedzka K."/>
            <person name="Martijn J."/>
            <person name="Lind A.E."/>
            <person name="van Eijk R."/>
            <person name="Schleper C."/>
            <person name="Guy L."/>
            <person name="Ettema T.J."/>
        </authorList>
    </citation>
    <scope>NUCLEOTIDE SEQUENCE</scope>
</reference>
<dbReference type="SMART" id="SM00191">
    <property type="entry name" value="Int_alpha"/>
    <property type="match status" value="2"/>
</dbReference>
<dbReference type="AlphaFoldDB" id="A0A0F9I6B7"/>
<organism evidence="4">
    <name type="scientific">marine sediment metagenome</name>
    <dbReference type="NCBI Taxonomy" id="412755"/>
    <lineage>
        <taxon>unclassified sequences</taxon>
        <taxon>metagenomes</taxon>
        <taxon>ecological metagenomes</taxon>
    </lineage>
</organism>
<evidence type="ECO:0000256" key="3">
    <source>
        <dbReference type="ARBA" id="ARBA00023180"/>
    </source>
</evidence>
<comment type="caution">
    <text evidence="4">The sequence shown here is derived from an EMBL/GenBank/DDBJ whole genome shotgun (WGS) entry which is preliminary data.</text>
</comment>
<dbReference type="InterPro" id="IPR028994">
    <property type="entry name" value="Integrin_alpha_N"/>
</dbReference>
<dbReference type="InterPro" id="IPR013519">
    <property type="entry name" value="Int_alpha_beta-p"/>
</dbReference>
<dbReference type="Pfam" id="PF14312">
    <property type="entry name" value="FG-GAP_2"/>
    <property type="match status" value="3"/>
</dbReference>
<protein>
    <recommendedName>
        <fullName evidence="5">PKD domain-containing protein</fullName>
    </recommendedName>
</protein>
<name>A0A0F9I6B7_9ZZZZ</name>
<dbReference type="InterPro" id="IPR013517">
    <property type="entry name" value="FG-GAP"/>
</dbReference>
<evidence type="ECO:0000256" key="2">
    <source>
        <dbReference type="ARBA" id="ARBA00022737"/>
    </source>
</evidence>
<evidence type="ECO:0000313" key="4">
    <source>
        <dbReference type="EMBL" id="KKM23057.1"/>
    </source>
</evidence>
<dbReference type="PANTHER" id="PTHR36220:SF1">
    <property type="entry name" value="GAMMA TUBULIN COMPLEX COMPONENT C-TERMINAL DOMAIN-CONTAINING PROTEIN"/>
    <property type="match status" value="1"/>
</dbReference>
<dbReference type="SUPFAM" id="SSF69318">
    <property type="entry name" value="Integrin alpha N-terminal domain"/>
    <property type="match status" value="1"/>
</dbReference>
<dbReference type="PANTHER" id="PTHR36220">
    <property type="entry name" value="UNNAMED PRODUCT"/>
    <property type="match status" value="1"/>
</dbReference>
<gene>
    <name evidence="4" type="ORF">LCGC14_1619030</name>
</gene>
<evidence type="ECO:0000256" key="1">
    <source>
        <dbReference type="ARBA" id="ARBA00022729"/>
    </source>
</evidence>
<keyword evidence="2" id="KW-0677">Repeat</keyword>
<feature type="non-terminal residue" evidence="4">
    <location>
        <position position="260"/>
    </location>
</feature>
<evidence type="ECO:0008006" key="5">
    <source>
        <dbReference type="Google" id="ProtNLM"/>
    </source>
</evidence>
<proteinExistence type="predicted"/>
<dbReference type="EMBL" id="LAZR01013205">
    <property type="protein sequence ID" value="KKM23057.1"/>
    <property type="molecule type" value="Genomic_DNA"/>
</dbReference>
<keyword evidence="3" id="KW-0325">Glycoprotein</keyword>